<keyword evidence="4 7" id="KW-0812">Transmembrane</keyword>
<dbReference type="SUPFAM" id="SSF118215">
    <property type="entry name" value="Proton glutamate symport protein"/>
    <property type="match status" value="1"/>
</dbReference>
<dbReference type="Proteomes" id="UP000243745">
    <property type="component" value="Unassembled WGS sequence"/>
</dbReference>
<sequence length="422" mass="45552">MTEINIRARQHTSWKYIGFYIAAVILGVIDGLYPTVAGIGVAKFISDIFIRMFSFVSIPIIGVTICLTLATLGASASSKSLWKRTLTYTLTTTVLAASVAAVLYAVISPENYIRPDTGDLTISDVGLEDKKEYIEYFVNIFPDNILAPLVNGNILSVLLIAIVTGIAIRYMRNDGHRQSVISVLSGFQEILFIIIKWIITILPLGIFGFIAVCVEKFSSGLQLGGLASYFTVVVGANLIQAFVILPLFLIIKKINPVKTFTGMFNALTVAFFSKSSAATLPITMECAEKNNGIKPKVSRFVLPICTTINMNGCAAFILTTVMYLMQNDGAQIGPTMLIMWVGIATLAAVGNAGVPMGCYFLSASLLSSMGVPIELLGIIFPIYALLDMIETALNVWSDSCVATVVNRDIENREKASGGETSA</sequence>
<dbReference type="GO" id="GO:0005886">
    <property type="term" value="C:plasma membrane"/>
    <property type="evidence" value="ECO:0007669"/>
    <property type="project" value="TreeGrafter"/>
</dbReference>
<keyword evidence="3" id="KW-0813">Transport</keyword>
<keyword evidence="9" id="KW-1185">Reference proteome</keyword>
<feature type="transmembrane region" description="Helical" evidence="7">
    <location>
        <begin position="48"/>
        <end position="74"/>
    </location>
</feature>
<evidence type="ECO:0000256" key="6">
    <source>
        <dbReference type="ARBA" id="ARBA00023136"/>
    </source>
</evidence>
<comment type="similarity">
    <text evidence="2">Belongs to the dicarboxylate/amino acid:cation symporter (DAACS) (TC 2.A.23) family.</text>
</comment>
<dbReference type="OrthoDB" id="9766690at2"/>
<dbReference type="GO" id="GO:0015293">
    <property type="term" value="F:symporter activity"/>
    <property type="evidence" value="ECO:0007669"/>
    <property type="project" value="InterPro"/>
</dbReference>
<accession>A0A662ZES7</accession>
<dbReference type="PRINTS" id="PR00173">
    <property type="entry name" value="EDTRNSPORT"/>
</dbReference>
<keyword evidence="5 7" id="KW-1133">Transmembrane helix</keyword>
<feature type="transmembrane region" description="Helical" evidence="7">
    <location>
        <begin position="16"/>
        <end position="36"/>
    </location>
</feature>
<dbReference type="InterPro" id="IPR036458">
    <property type="entry name" value="Na:dicarbo_symporter_sf"/>
</dbReference>
<dbReference type="InterPro" id="IPR001991">
    <property type="entry name" value="Na-dicarboxylate_symporter"/>
</dbReference>
<feature type="transmembrane region" description="Helical" evidence="7">
    <location>
        <begin position="86"/>
        <end position="107"/>
    </location>
</feature>
<dbReference type="Pfam" id="PF00375">
    <property type="entry name" value="SDF"/>
    <property type="match status" value="1"/>
</dbReference>
<evidence type="ECO:0000256" key="7">
    <source>
        <dbReference type="SAM" id="Phobius"/>
    </source>
</evidence>
<dbReference type="EMBL" id="FOXF01000004">
    <property type="protein sequence ID" value="SFP08002.1"/>
    <property type="molecule type" value="Genomic_DNA"/>
</dbReference>
<evidence type="ECO:0000256" key="3">
    <source>
        <dbReference type="ARBA" id="ARBA00022448"/>
    </source>
</evidence>
<dbReference type="AlphaFoldDB" id="A0A662ZES7"/>
<proteinExistence type="inferred from homology"/>
<dbReference type="PANTHER" id="PTHR42865:SF5">
    <property type="entry name" value="L-CYSTINE TRANSPORTER TCYP"/>
    <property type="match status" value="1"/>
</dbReference>
<evidence type="ECO:0000256" key="4">
    <source>
        <dbReference type="ARBA" id="ARBA00022692"/>
    </source>
</evidence>
<dbReference type="RefSeq" id="WP_093140500.1">
    <property type="nucleotide sequence ID" value="NZ_FOXF01000004.1"/>
</dbReference>
<feature type="transmembrane region" description="Helical" evidence="7">
    <location>
        <begin position="360"/>
        <end position="386"/>
    </location>
</feature>
<keyword evidence="6 7" id="KW-0472">Membrane</keyword>
<evidence type="ECO:0000256" key="2">
    <source>
        <dbReference type="ARBA" id="ARBA00006148"/>
    </source>
</evidence>
<feature type="transmembrane region" description="Helical" evidence="7">
    <location>
        <begin position="337"/>
        <end position="354"/>
    </location>
</feature>
<organism evidence="8 9">
    <name type="scientific">Ruminobacter amylophilus</name>
    <dbReference type="NCBI Taxonomy" id="867"/>
    <lineage>
        <taxon>Bacteria</taxon>
        <taxon>Pseudomonadati</taxon>
        <taxon>Pseudomonadota</taxon>
        <taxon>Gammaproteobacteria</taxon>
        <taxon>Aeromonadales</taxon>
        <taxon>Succinivibrionaceae</taxon>
        <taxon>Ruminobacter</taxon>
    </lineage>
</organism>
<evidence type="ECO:0000256" key="1">
    <source>
        <dbReference type="ARBA" id="ARBA00004141"/>
    </source>
</evidence>
<gene>
    <name evidence="8" type="ORF">SAMN02910344_00394</name>
</gene>
<feature type="transmembrane region" description="Helical" evidence="7">
    <location>
        <begin position="226"/>
        <end position="251"/>
    </location>
</feature>
<feature type="transmembrane region" description="Helical" evidence="7">
    <location>
        <begin position="190"/>
        <end position="214"/>
    </location>
</feature>
<name>A0A662ZES7_9GAMM</name>
<evidence type="ECO:0000313" key="9">
    <source>
        <dbReference type="Proteomes" id="UP000243745"/>
    </source>
</evidence>
<feature type="transmembrane region" description="Helical" evidence="7">
    <location>
        <begin position="145"/>
        <end position="170"/>
    </location>
</feature>
<feature type="transmembrane region" description="Helical" evidence="7">
    <location>
        <begin position="300"/>
        <end position="325"/>
    </location>
</feature>
<reference evidence="8 9" key="1">
    <citation type="submission" date="2016-10" db="EMBL/GenBank/DDBJ databases">
        <authorList>
            <person name="Varghese N."/>
            <person name="Submissions S."/>
        </authorList>
    </citation>
    <scope>NUCLEOTIDE SEQUENCE [LARGE SCALE GENOMIC DNA]</scope>
    <source>
        <strain evidence="8 9">DSM 1361</strain>
    </source>
</reference>
<protein>
    <submittedName>
        <fullName evidence="8">Na+/H+-dicarboxylate symporter</fullName>
    </submittedName>
</protein>
<comment type="subcellular location">
    <subcellularLocation>
        <location evidence="1">Membrane</location>
        <topology evidence="1">Multi-pass membrane protein</topology>
    </subcellularLocation>
</comment>
<evidence type="ECO:0000313" key="8">
    <source>
        <dbReference type="EMBL" id="SFP08002.1"/>
    </source>
</evidence>
<evidence type="ECO:0000256" key="5">
    <source>
        <dbReference type="ARBA" id="ARBA00022989"/>
    </source>
</evidence>
<dbReference type="PANTHER" id="PTHR42865">
    <property type="entry name" value="PROTON/GLUTAMATE-ASPARTATE SYMPORTER"/>
    <property type="match status" value="1"/>
</dbReference>
<dbReference type="GO" id="GO:0015184">
    <property type="term" value="F:L-cystine transmembrane transporter activity"/>
    <property type="evidence" value="ECO:0007669"/>
    <property type="project" value="TreeGrafter"/>
</dbReference>
<dbReference type="Gene3D" id="1.10.3860.10">
    <property type="entry name" value="Sodium:dicarboxylate symporter"/>
    <property type="match status" value="1"/>
</dbReference>